<dbReference type="Pfam" id="PF04542">
    <property type="entry name" value="Sigma70_r2"/>
    <property type="match status" value="1"/>
</dbReference>
<dbReference type="Pfam" id="PF08281">
    <property type="entry name" value="Sigma70_r4_2"/>
    <property type="match status" value="1"/>
</dbReference>
<dbReference type="PANTHER" id="PTHR43133:SF51">
    <property type="entry name" value="RNA POLYMERASE SIGMA FACTOR"/>
    <property type="match status" value="1"/>
</dbReference>
<evidence type="ECO:0000313" key="7">
    <source>
        <dbReference type="Proteomes" id="UP000784880"/>
    </source>
</evidence>
<proteinExistence type="predicted"/>
<dbReference type="RefSeq" id="WP_217067799.1">
    <property type="nucleotide sequence ID" value="NZ_JAHQCS010000146.1"/>
</dbReference>
<name>A0ABS6JMV3_9BACI</name>
<evidence type="ECO:0000259" key="4">
    <source>
        <dbReference type="Pfam" id="PF04542"/>
    </source>
</evidence>
<dbReference type="InterPro" id="IPR014284">
    <property type="entry name" value="RNA_pol_sigma-70_dom"/>
</dbReference>
<dbReference type="InterPro" id="IPR039425">
    <property type="entry name" value="RNA_pol_sigma-70-like"/>
</dbReference>
<dbReference type="NCBIfam" id="TIGR02937">
    <property type="entry name" value="sigma70-ECF"/>
    <property type="match status" value="1"/>
</dbReference>
<keyword evidence="7" id="KW-1185">Reference proteome</keyword>
<dbReference type="Proteomes" id="UP000784880">
    <property type="component" value="Unassembled WGS sequence"/>
</dbReference>
<dbReference type="PANTHER" id="PTHR43133">
    <property type="entry name" value="RNA POLYMERASE ECF-TYPE SIGMA FACTO"/>
    <property type="match status" value="1"/>
</dbReference>
<accession>A0ABS6JMV3</accession>
<evidence type="ECO:0000313" key="6">
    <source>
        <dbReference type="EMBL" id="MBU9713648.1"/>
    </source>
</evidence>
<comment type="caution">
    <text evidence="6">The sequence shown here is derived from an EMBL/GenBank/DDBJ whole genome shotgun (WGS) entry which is preliminary data.</text>
</comment>
<sequence>MDLIARVRNKEEEALRELMYIYGNDLKRTAFLLLKDRFLAEEVVQDTFITAFEKMDQLENQDKLKGWLMIITINGCKSRMRRWSWKNIFLTKKEETFPDLVETSPLPDELLDRSLRNGQLYEAILALSYVYREVISLYYFQELTIKQISDLILEKENTVKTRLARGRNQLRKMLQEGDEEIDGTVRTKES</sequence>
<keyword evidence="3" id="KW-0804">Transcription</keyword>
<dbReference type="CDD" id="cd06171">
    <property type="entry name" value="Sigma70_r4"/>
    <property type="match status" value="1"/>
</dbReference>
<evidence type="ECO:0000256" key="1">
    <source>
        <dbReference type="ARBA" id="ARBA00023015"/>
    </source>
</evidence>
<reference evidence="6 7" key="1">
    <citation type="submission" date="2021-06" db="EMBL/GenBank/DDBJ databases">
        <title>Bacillus sp. RD4P76, an endophyte from a halophyte.</title>
        <authorList>
            <person name="Sun J.-Q."/>
        </authorList>
    </citation>
    <scope>NUCLEOTIDE SEQUENCE [LARGE SCALE GENOMIC DNA]</scope>
    <source>
        <strain evidence="6 7">CGMCC 1.15917</strain>
    </source>
</reference>
<evidence type="ECO:0000256" key="2">
    <source>
        <dbReference type="ARBA" id="ARBA00023082"/>
    </source>
</evidence>
<protein>
    <submittedName>
        <fullName evidence="6">Sigma-70 family RNA polymerase sigma factor</fullName>
    </submittedName>
</protein>
<evidence type="ECO:0000256" key="3">
    <source>
        <dbReference type="ARBA" id="ARBA00023163"/>
    </source>
</evidence>
<organism evidence="6 7">
    <name type="scientific">Evansella tamaricis</name>
    <dbReference type="NCBI Taxonomy" id="2069301"/>
    <lineage>
        <taxon>Bacteria</taxon>
        <taxon>Bacillati</taxon>
        <taxon>Bacillota</taxon>
        <taxon>Bacilli</taxon>
        <taxon>Bacillales</taxon>
        <taxon>Bacillaceae</taxon>
        <taxon>Evansella</taxon>
    </lineage>
</organism>
<evidence type="ECO:0000259" key="5">
    <source>
        <dbReference type="Pfam" id="PF08281"/>
    </source>
</evidence>
<keyword evidence="2" id="KW-0731">Sigma factor</keyword>
<dbReference type="InterPro" id="IPR013249">
    <property type="entry name" value="RNA_pol_sigma70_r4_t2"/>
</dbReference>
<feature type="domain" description="RNA polymerase sigma-70 region 2" evidence="4">
    <location>
        <begin position="22"/>
        <end position="84"/>
    </location>
</feature>
<keyword evidence="1" id="KW-0805">Transcription regulation</keyword>
<gene>
    <name evidence="6" type="ORF">KS419_18115</name>
</gene>
<feature type="domain" description="RNA polymerase sigma factor 70 region 4 type 2" evidence="5">
    <location>
        <begin position="119"/>
        <end position="170"/>
    </location>
</feature>
<dbReference type="InterPro" id="IPR007627">
    <property type="entry name" value="RNA_pol_sigma70_r2"/>
</dbReference>
<dbReference type="EMBL" id="JAHQCS010000146">
    <property type="protein sequence ID" value="MBU9713648.1"/>
    <property type="molecule type" value="Genomic_DNA"/>
</dbReference>